<dbReference type="RefSeq" id="WP_211361737.1">
    <property type="nucleotide sequence ID" value="NZ_VFPH01000001.1"/>
</dbReference>
<sequence>MSTTTYTADRPTDPFAPVTAPRPVLDAARLWTGGLATAVVAALIGLVGVLVLRVLATNLPQIPLAAALHTSSAAVLLCTIAAIAALVATGLAHLLLVSTPRPMAYLGWIVGLATAAAAVLPLTTGLPVAAALAAGVINLVIGMAIGSLVAGAAYAASRGAYIR</sequence>
<evidence type="ECO:0000256" key="1">
    <source>
        <dbReference type="SAM" id="Phobius"/>
    </source>
</evidence>
<comment type="caution">
    <text evidence="2">The sequence shown here is derived from an EMBL/GenBank/DDBJ whole genome shotgun (WGS) entry which is preliminary data.</text>
</comment>
<dbReference type="EMBL" id="VFPH01000001">
    <property type="protein sequence ID" value="TQM43291.1"/>
    <property type="molecule type" value="Genomic_DNA"/>
</dbReference>
<feature type="transmembrane region" description="Helical" evidence="1">
    <location>
        <begin position="128"/>
        <end position="156"/>
    </location>
</feature>
<name>A0A543GB31_9PSEU</name>
<protein>
    <submittedName>
        <fullName evidence="2">Uncharacterized protein</fullName>
    </submittedName>
</protein>
<accession>A0A543GB31</accession>
<keyword evidence="1" id="KW-1133">Transmembrane helix</keyword>
<keyword evidence="1" id="KW-0472">Membrane</keyword>
<reference evidence="2 3" key="1">
    <citation type="submission" date="2019-06" db="EMBL/GenBank/DDBJ databases">
        <title>Sequencing the genomes of 1000 actinobacteria strains.</title>
        <authorList>
            <person name="Klenk H.-P."/>
        </authorList>
    </citation>
    <scope>NUCLEOTIDE SEQUENCE [LARGE SCALE GENOMIC DNA]</scope>
    <source>
        <strain evidence="2 3">DSM 45511</strain>
    </source>
</reference>
<keyword evidence="3" id="KW-1185">Reference proteome</keyword>
<organism evidence="2 3">
    <name type="scientific">Pseudonocardia cypriaca</name>
    <dbReference type="NCBI Taxonomy" id="882449"/>
    <lineage>
        <taxon>Bacteria</taxon>
        <taxon>Bacillati</taxon>
        <taxon>Actinomycetota</taxon>
        <taxon>Actinomycetes</taxon>
        <taxon>Pseudonocardiales</taxon>
        <taxon>Pseudonocardiaceae</taxon>
        <taxon>Pseudonocardia</taxon>
    </lineage>
</organism>
<dbReference type="AlphaFoldDB" id="A0A543GB31"/>
<evidence type="ECO:0000313" key="2">
    <source>
        <dbReference type="EMBL" id="TQM43291.1"/>
    </source>
</evidence>
<proteinExistence type="predicted"/>
<feature type="transmembrane region" description="Helical" evidence="1">
    <location>
        <begin position="72"/>
        <end position="96"/>
    </location>
</feature>
<dbReference type="Proteomes" id="UP000319818">
    <property type="component" value="Unassembled WGS sequence"/>
</dbReference>
<keyword evidence="1" id="KW-0812">Transmembrane</keyword>
<feature type="transmembrane region" description="Helical" evidence="1">
    <location>
        <begin position="103"/>
        <end position="122"/>
    </location>
</feature>
<gene>
    <name evidence="2" type="ORF">FB388_0635</name>
</gene>
<evidence type="ECO:0000313" key="3">
    <source>
        <dbReference type="Proteomes" id="UP000319818"/>
    </source>
</evidence>
<feature type="transmembrane region" description="Helical" evidence="1">
    <location>
        <begin position="30"/>
        <end position="52"/>
    </location>
</feature>